<dbReference type="EMBL" id="JADGJH010001712">
    <property type="protein sequence ID" value="KAJ3110593.1"/>
    <property type="molecule type" value="Genomic_DNA"/>
</dbReference>
<dbReference type="GO" id="GO:1990023">
    <property type="term" value="C:mitotic spindle midzone"/>
    <property type="evidence" value="ECO:0007669"/>
    <property type="project" value="TreeGrafter"/>
</dbReference>
<evidence type="ECO:0000313" key="3">
    <source>
        <dbReference type="Proteomes" id="UP001211907"/>
    </source>
</evidence>
<accession>A0AAD5SXI8</accession>
<dbReference type="AlphaFoldDB" id="A0AAD5SXI8"/>
<feature type="compositionally biased region" description="Low complexity" evidence="1">
    <location>
        <begin position="256"/>
        <end position="277"/>
    </location>
</feature>
<proteinExistence type="predicted"/>
<dbReference type="InterPro" id="IPR007145">
    <property type="entry name" value="MAP65_Ase1_PRC1"/>
</dbReference>
<protein>
    <submittedName>
        <fullName evidence="2">Uncharacterized protein</fullName>
    </submittedName>
</protein>
<evidence type="ECO:0000313" key="2">
    <source>
        <dbReference type="EMBL" id="KAJ3110593.1"/>
    </source>
</evidence>
<dbReference type="GO" id="GO:0008017">
    <property type="term" value="F:microtubule binding"/>
    <property type="evidence" value="ECO:0007669"/>
    <property type="project" value="InterPro"/>
</dbReference>
<keyword evidence="3" id="KW-1185">Reference proteome</keyword>
<gene>
    <name evidence="2" type="ORF">HK100_002990</name>
</gene>
<comment type="caution">
    <text evidence="2">The sequence shown here is derived from an EMBL/GenBank/DDBJ whole genome shotgun (WGS) entry which is preliminary data.</text>
</comment>
<dbReference type="GO" id="GO:0005737">
    <property type="term" value="C:cytoplasm"/>
    <property type="evidence" value="ECO:0007669"/>
    <property type="project" value="TreeGrafter"/>
</dbReference>
<evidence type="ECO:0000256" key="1">
    <source>
        <dbReference type="SAM" id="MobiDB-lite"/>
    </source>
</evidence>
<dbReference type="PANTHER" id="PTHR19321">
    <property type="entry name" value="PROTEIN REGULATOR OF CYTOKINESIS 1 PRC1-RELATED"/>
    <property type="match status" value="1"/>
</dbReference>
<feature type="region of interest" description="Disordered" evidence="1">
    <location>
        <begin position="256"/>
        <end position="280"/>
    </location>
</feature>
<dbReference type="GO" id="GO:0051256">
    <property type="term" value="P:mitotic spindle midzone assembly"/>
    <property type="evidence" value="ECO:0007669"/>
    <property type="project" value="TreeGrafter"/>
</dbReference>
<name>A0AAD5SXI8_9FUNG</name>
<dbReference type="Proteomes" id="UP001211907">
    <property type="component" value="Unassembled WGS sequence"/>
</dbReference>
<dbReference type="Gene3D" id="1.20.58.1520">
    <property type="match status" value="1"/>
</dbReference>
<dbReference type="PANTHER" id="PTHR19321:SF41">
    <property type="entry name" value="FASCETTO-RELATED"/>
    <property type="match status" value="1"/>
</dbReference>
<feature type="region of interest" description="Disordered" evidence="1">
    <location>
        <begin position="192"/>
        <end position="216"/>
    </location>
</feature>
<organism evidence="2 3">
    <name type="scientific">Physocladia obscura</name>
    <dbReference type="NCBI Taxonomy" id="109957"/>
    <lineage>
        <taxon>Eukaryota</taxon>
        <taxon>Fungi</taxon>
        <taxon>Fungi incertae sedis</taxon>
        <taxon>Chytridiomycota</taxon>
        <taxon>Chytridiomycota incertae sedis</taxon>
        <taxon>Chytridiomycetes</taxon>
        <taxon>Chytridiales</taxon>
        <taxon>Chytriomycetaceae</taxon>
        <taxon>Physocladia</taxon>
    </lineage>
</organism>
<dbReference type="Pfam" id="PF03999">
    <property type="entry name" value="MAP65_ASE1"/>
    <property type="match status" value="1"/>
</dbReference>
<sequence length="327" mass="37082">MQEVVVRLLLDMTTWWDKCCVTPEERKEFTLQFGDNLFSPLTVERISKELVILQQRYEDERHIYVLIEQRSQILARMVEFEISASDPRRLFQSSFQLNEEERFRKTCIPTLLKVEEMLRVAIQTFEEEHHHRQFIFRGIQYLPTLEKEISERFLNDALFIFDTTGLSQTRTRPLSASLASLSSVKTLRHAVSHQQLRSPTVNGASTASTTSPKLVSRQPSLMSLRHSVSHQQLQNSTTIQKSSTLKISRQLSLRNTSSNQNLQSSATAAATTPTNNAGSIGVSKLARHMSATTPVTVQSKIPETPKNRIFGSIGGLVRGRSVSNLKQ</sequence>
<reference evidence="2" key="1">
    <citation type="submission" date="2020-05" db="EMBL/GenBank/DDBJ databases">
        <title>Phylogenomic resolution of chytrid fungi.</title>
        <authorList>
            <person name="Stajich J.E."/>
            <person name="Amses K."/>
            <person name="Simmons R."/>
            <person name="Seto K."/>
            <person name="Myers J."/>
            <person name="Bonds A."/>
            <person name="Quandt C.A."/>
            <person name="Barry K."/>
            <person name="Liu P."/>
            <person name="Grigoriev I."/>
            <person name="Longcore J.E."/>
            <person name="James T.Y."/>
        </authorList>
    </citation>
    <scope>NUCLEOTIDE SEQUENCE</scope>
    <source>
        <strain evidence="2">JEL0513</strain>
    </source>
</reference>